<feature type="zinc finger region" evidence="8">
    <location>
        <begin position="3"/>
        <end position="34"/>
    </location>
</feature>
<keyword evidence="5 8" id="KW-0805">Transcription regulation</keyword>
<evidence type="ECO:0000256" key="8">
    <source>
        <dbReference type="HAMAP-Rule" id="MF_00440"/>
    </source>
</evidence>
<reference evidence="10 11" key="1">
    <citation type="submission" date="2019-03" db="EMBL/GenBank/DDBJ databases">
        <title>Genomic Encyclopedia of Type Strains, Phase IV (KMG-IV): sequencing the most valuable type-strain genomes for metagenomic binning, comparative biology and taxonomic classification.</title>
        <authorList>
            <person name="Goeker M."/>
        </authorList>
    </citation>
    <scope>NUCLEOTIDE SEQUENCE [LARGE SCALE GENOMIC DNA]</scope>
    <source>
        <strain evidence="10 11">DSM 15969</strain>
    </source>
</reference>
<name>A0A4R1Q2N3_9FIRM</name>
<proteinExistence type="inferred from homology"/>
<accession>A0A4R1Q2N3</accession>
<evidence type="ECO:0000313" key="10">
    <source>
        <dbReference type="EMBL" id="TCL40259.1"/>
    </source>
</evidence>
<comment type="similarity">
    <text evidence="8">Belongs to the NrdR family.</text>
</comment>
<keyword evidence="11" id="KW-1185">Reference proteome</keyword>
<keyword evidence="3 8" id="KW-0862">Zinc</keyword>
<dbReference type="GO" id="GO:0005524">
    <property type="term" value="F:ATP binding"/>
    <property type="evidence" value="ECO:0007669"/>
    <property type="project" value="UniProtKB-UniRule"/>
</dbReference>
<evidence type="ECO:0000256" key="1">
    <source>
        <dbReference type="ARBA" id="ARBA00022491"/>
    </source>
</evidence>
<dbReference type="Proteomes" id="UP000295063">
    <property type="component" value="Unassembled WGS sequence"/>
</dbReference>
<evidence type="ECO:0000259" key="9">
    <source>
        <dbReference type="PROSITE" id="PS51161"/>
    </source>
</evidence>
<comment type="cofactor">
    <cofactor evidence="8">
        <name>Zn(2+)</name>
        <dbReference type="ChEBI" id="CHEBI:29105"/>
    </cofactor>
    <text evidence="8">Binds 1 zinc ion.</text>
</comment>
<keyword evidence="4 8" id="KW-0067">ATP-binding</keyword>
<evidence type="ECO:0000256" key="4">
    <source>
        <dbReference type="ARBA" id="ARBA00022840"/>
    </source>
</evidence>
<feature type="domain" description="ATP-cone" evidence="9">
    <location>
        <begin position="49"/>
        <end position="139"/>
    </location>
</feature>
<dbReference type="OrthoDB" id="9807461at2"/>
<dbReference type="NCBIfam" id="TIGR00244">
    <property type="entry name" value="transcriptional regulator NrdR"/>
    <property type="match status" value="1"/>
</dbReference>
<dbReference type="PANTHER" id="PTHR30455">
    <property type="entry name" value="TRANSCRIPTIONAL REPRESSOR NRDR"/>
    <property type="match status" value="1"/>
</dbReference>
<dbReference type="InterPro" id="IPR003796">
    <property type="entry name" value="RNR_NrdR-like"/>
</dbReference>
<keyword evidence="2 8" id="KW-0547">Nucleotide-binding</keyword>
<dbReference type="InterPro" id="IPR055173">
    <property type="entry name" value="NrdR-like_N"/>
</dbReference>
<evidence type="ECO:0000256" key="7">
    <source>
        <dbReference type="ARBA" id="ARBA00023163"/>
    </source>
</evidence>
<gene>
    <name evidence="8" type="primary">nrdR</name>
    <name evidence="10" type="ORF">EV210_101460</name>
</gene>
<dbReference type="GO" id="GO:0003677">
    <property type="term" value="F:DNA binding"/>
    <property type="evidence" value="ECO:0007669"/>
    <property type="project" value="UniProtKB-KW"/>
</dbReference>
<sequence length="158" mass="18777">MRCPFCYFPETKVTDSRGADEGNTIRRRRECQQCNKRFTTYEMVEELPLMVIKKDGRRELFDRNKLINGLLRACEKRSISVSVIEDLVTNVEREIRNTLDREVTTQRLGETVMRHLKEIDQVAYVRFASVYRQFADIQNFMHELEVLMKQVSKPEHSK</sequence>
<evidence type="ECO:0000313" key="11">
    <source>
        <dbReference type="Proteomes" id="UP000295063"/>
    </source>
</evidence>
<dbReference type="AlphaFoldDB" id="A0A4R1Q2N3"/>
<dbReference type="Pfam" id="PF22811">
    <property type="entry name" value="Zn_ribbon_NrdR"/>
    <property type="match status" value="1"/>
</dbReference>
<comment type="caution">
    <text evidence="10">The sequence shown here is derived from an EMBL/GenBank/DDBJ whole genome shotgun (WGS) entry which is preliminary data.</text>
</comment>
<dbReference type="RefSeq" id="WP_132074904.1">
    <property type="nucleotide sequence ID" value="NZ_DAIMLW010000552.1"/>
</dbReference>
<comment type="function">
    <text evidence="8">Negatively regulates transcription of bacterial ribonucleotide reductase nrd genes and operons by binding to NrdR-boxes.</text>
</comment>
<evidence type="ECO:0000256" key="3">
    <source>
        <dbReference type="ARBA" id="ARBA00022833"/>
    </source>
</evidence>
<dbReference type="HAMAP" id="MF_00440">
    <property type="entry name" value="NrdR"/>
    <property type="match status" value="1"/>
</dbReference>
<keyword evidence="6 8" id="KW-0238">DNA-binding</keyword>
<keyword evidence="7 8" id="KW-0804">Transcription</keyword>
<dbReference type="PANTHER" id="PTHR30455:SF2">
    <property type="entry name" value="TRANSCRIPTIONAL REPRESSOR NRDR"/>
    <property type="match status" value="1"/>
</dbReference>
<evidence type="ECO:0000256" key="2">
    <source>
        <dbReference type="ARBA" id="ARBA00022741"/>
    </source>
</evidence>
<dbReference type="PROSITE" id="PS51161">
    <property type="entry name" value="ATP_CONE"/>
    <property type="match status" value="1"/>
</dbReference>
<dbReference type="InterPro" id="IPR005144">
    <property type="entry name" value="ATP-cone_dom"/>
</dbReference>
<protein>
    <recommendedName>
        <fullName evidence="8">Transcriptional repressor NrdR</fullName>
    </recommendedName>
</protein>
<keyword evidence="1 8" id="KW-0678">Repressor</keyword>
<dbReference type="GO" id="GO:0045892">
    <property type="term" value="P:negative regulation of DNA-templated transcription"/>
    <property type="evidence" value="ECO:0007669"/>
    <property type="project" value="UniProtKB-UniRule"/>
</dbReference>
<evidence type="ECO:0000256" key="6">
    <source>
        <dbReference type="ARBA" id="ARBA00023125"/>
    </source>
</evidence>
<dbReference type="GO" id="GO:0008270">
    <property type="term" value="F:zinc ion binding"/>
    <property type="evidence" value="ECO:0007669"/>
    <property type="project" value="UniProtKB-UniRule"/>
</dbReference>
<keyword evidence="8" id="KW-0863">Zinc-finger</keyword>
<evidence type="ECO:0000256" key="5">
    <source>
        <dbReference type="ARBA" id="ARBA00023015"/>
    </source>
</evidence>
<keyword evidence="8" id="KW-0479">Metal-binding</keyword>
<dbReference type="EMBL" id="SLUI01000001">
    <property type="protein sequence ID" value="TCL40259.1"/>
    <property type="molecule type" value="Genomic_DNA"/>
</dbReference>
<organism evidence="10 11">
    <name type="scientific">Anaerospora hongkongensis</name>
    <dbReference type="NCBI Taxonomy" id="244830"/>
    <lineage>
        <taxon>Bacteria</taxon>
        <taxon>Bacillati</taxon>
        <taxon>Bacillota</taxon>
        <taxon>Negativicutes</taxon>
        <taxon>Selenomonadales</taxon>
        <taxon>Sporomusaceae</taxon>
        <taxon>Anaerospora</taxon>
    </lineage>
</organism>
<dbReference type="Pfam" id="PF03477">
    <property type="entry name" value="ATP-cone"/>
    <property type="match status" value="1"/>
</dbReference>